<name>A0A8R2JM32_ACYPI</name>
<reference evidence="6" key="2">
    <citation type="submission" date="2022-06" db="UniProtKB">
        <authorList>
            <consortium name="EnsemblMetazoa"/>
        </authorList>
    </citation>
    <scope>IDENTIFICATION</scope>
</reference>
<dbReference type="EnsemblMetazoa" id="XM_029486148.1">
    <property type="protein sequence ID" value="XP_029342008.1"/>
    <property type="gene ID" value="LOC100569200"/>
</dbReference>
<dbReference type="PANTHER" id="PTHR21250">
    <property type="entry name" value="PRE-RRNA-PROCESSING PROTEIN TSR2 HOMOLOG"/>
    <property type="match status" value="1"/>
</dbReference>
<dbReference type="Proteomes" id="UP000007819">
    <property type="component" value="Chromosome A1"/>
</dbReference>
<evidence type="ECO:0000256" key="1">
    <source>
        <dbReference type="ARBA" id="ARBA00002210"/>
    </source>
</evidence>
<feature type="compositionally biased region" description="Acidic residues" evidence="5">
    <location>
        <begin position="145"/>
        <end position="154"/>
    </location>
</feature>
<evidence type="ECO:0000256" key="5">
    <source>
        <dbReference type="SAM" id="MobiDB-lite"/>
    </source>
</evidence>
<evidence type="ECO:0000313" key="6">
    <source>
        <dbReference type="EnsemblMetazoa" id="XP_029342008.1"/>
    </source>
</evidence>
<accession>A0A8R2JM32</accession>
<comment type="similarity">
    <text evidence="2">Belongs to the TSR2 family.</text>
</comment>
<proteinExistence type="inferred from homology"/>
<dbReference type="Pfam" id="PF10273">
    <property type="entry name" value="WGG"/>
    <property type="match status" value="1"/>
</dbReference>
<keyword evidence="7" id="KW-1185">Reference proteome</keyword>
<evidence type="ECO:0000313" key="7">
    <source>
        <dbReference type="Proteomes" id="UP000007819"/>
    </source>
</evidence>
<keyword evidence="4" id="KW-0698">rRNA processing</keyword>
<protein>
    <recommendedName>
        <fullName evidence="3">Pre-rRNA-processing protein TSR2 homolog</fullName>
    </recommendedName>
</protein>
<dbReference type="InterPro" id="IPR019398">
    <property type="entry name" value="Pre-rRNA_process_TSR2"/>
</dbReference>
<organism evidence="6 7">
    <name type="scientific">Acyrthosiphon pisum</name>
    <name type="common">Pea aphid</name>
    <dbReference type="NCBI Taxonomy" id="7029"/>
    <lineage>
        <taxon>Eukaryota</taxon>
        <taxon>Metazoa</taxon>
        <taxon>Ecdysozoa</taxon>
        <taxon>Arthropoda</taxon>
        <taxon>Hexapoda</taxon>
        <taxon>Insecta</taxon>
        <taxon>Pterygota</taxon>
        <taxon>Neoptera</taxon>
        <taxon>Paraneoptera</taxon>
        <taxon>Hemiptera</taxon>
        <taxon>Sternorrhyncha</taxon>
        <taxon>Aphidomorpha</taxon>
        <taxon>Aphidoidea</taxon>
        <taxon>Aphididae</taxon>
        <taxon>Macrosiphini</taxon>
        <taxon>Acyrthosiphon</taxon>
    </lineage>
</organism>
<evidence type="ECO:0000256" key="4">
    <source>
        <dbReference type="ARBA" id="ARBA00022552"/>
    </source>
</evidence>
<feature type="region of interest" description="Disordered" evidence="5">
    <location>
        <begin position="137"/>
        <end position="163"/>
    </location>
</feature>
<evidence type="ECO:0000256" key="2">
    <source>
        <dbReference type="ARBA" id="ARBA00006524"/>
    </source>
</evidence>
<reference evidence="7" key="1">
    <citation type="submission" date="2010-06" db="EMBL/GenBank/DDBJ databases">
        <authorList>
            <person name="Jiang H."/>
            <person name="Abraham K."/>
            <person name="Ali S."/>
            <person name="Alsbrooks S.L."/>
            <person name="Anim B.N."/>
            <person name="Anosike U.S."/>
            <person name="Attaway T."/>
            <person name="Bandaranaike D.P."/>
            <person name="Battles P.K."/>
            <person name="Bell S.N."/>
            <person name="Bell A.V."/>
            <person name="Beltran B."/>
            <person name="Bickham C."/>
            <person name="Bustamante Y."/>
            <person name="Caleb T."/>
            <person name="Canada A."/>
            <person name="Cardenas V."/>
            <person name="Carter K."/>
            <person name="Chacko J."/>
            <person name="Chandrabose M.N."/>
            <person name="Chavez D."/>
            <person name="Chavez A."/>
            <person name="Chen L."/>
            <person name="Chu H.-S."/>
            <person name="Claassen K.J."/>
            <person name="Cockrell R."/>
            <person name="Collins M."/>
            <person name="Cooper J.A."/>
            <person name="Cree A."/>
            <person name="Curry S.M."/>
            <person name="Da Y."/>
            <person name="Dao M.D."/>
            <person name="Das B."/>
            <person name="Davila M.-L."/>
            <person name="Davy-Carroll L."/>
            <person name="Denson S."/>
            <person name="Dinh H."/>
            <person name="Ebong V.E."/>
            <person name="Edwards J.R."/>
            <person name="Egan A."/>
            <person name="El-Daye J."/>
            <person name="Escobedo L."/>
            <person name="Fernandez S."/>
            <person name="Fernando P.R."/>
            <person name="Flagg N."/>
            <person name="Forbes L.D."/>
            <person name="Fowler R.G."/>
            <person name="Fu Q."/>
            <person name="Gabisi R.A."/>
            <person name="Ganer J."/>
            <person name="Garbino Pronczuk A."/>
            <person name="Garcia R.M."/>
            <person name="Garner T."/>
            <person name="Garrett T.E."/>
            <person name="Gonzalez D.A."/>
            <person name="Hamid H."/>
            <person name="Hawkins E.S."/>
            <person name="Hirani K."/>
            <person name="Hogues M.E."/>
            <person name="Hollins B."/>
            <person name="Hsiao C.-H."/>
            <person name="Jabil R."/>
            <person name="James M.L."/>
            <person name="Jhangiani S.N."/>
            <person name="Johnson B."/>
            <person name="Johnson Q."/>
            <person name="Joshi V."/>
            <person name="Kalu J.B."/>
            <person name="Kam C."/>
            <person name="Kashfia A."/>
            <person name="Keebler J."/>
            <person name="Kisamo H."/>
            <person name="Kovar C.L."/>
            <person name="Lago L.A."/>
            <person name="Lai C.-Y."/>
            <person name="Laidlaw J."/>
            <person name="Lara F."/>
            <person name="Le T.-K."/>
            <person name="Lee S.L."/>
            <person name="Legall F.H."/>
            <person name="Lemon S.J."/>
            <person name="Lewis L.R."/>
            <person name="Li B."/>
            <person name="Liu Y."/>
            <person name="Liu Y.-S."/>
            <person name="Lopez J."/>
            <person name="Lozado R.J."/>
            <person name="Lu J."/>
            <person name="Madu R.C."/>
            <person name="Maheshwari M."/>
            <person name="Maheshwari R."/>
            <person name="Malloy K."/>
            <person name="Martinez E."/>
            <person name="Mathew T."/>
            <person name="Mercado I.C."/>
            <person name="Mercado C."/>
            <person name="Meyer B."/>
            <person name="Montgomery K."/>
            <person name="Morgan M.B."/>
            <person name="Munidasa M."/>
            <person name="Nazareth L.V."/>
            <person name="Nelson J."/>
            <person name="Ng B.M."/>
            <person name="Nguyen N.B."/>
            <person name="Nguyen P.Q."/>
            <person name="Nguyen T."/>
            <person name="Obregon M."/>
            <person name="Okwuonu G.O."/>
            <person name="Onwere C.G."/>
            <person name="Orozco G."/>
            <person name="Parra A."/>
            <person name="Patel S."/>
            <person name="Patil S."/>
            <person name="Perez A."/>
            <person name="Perez Y."/>
            <person name="Pham C."/>
            <person name="Primus E.L."/>
            <person name="Pu L.-L."/>
            <person name="Puazo M."/>
            <person name="Qin X."/>
            <person name="Quiroz J.B."/>
            <person name="Reese J."/>
            <person name="Richards S."/>
            <person name="Rives C.M."/>
            <person name="Robberts R."/>
            <person name="Ruiz S.J."/>
            <person name="Ruiz M.J."/>
            <person name="Santibanez J."/>
            <person name="Schneider B.W."/>
            <person name="Sisson I."/>
            <person name="Smith M."/>
            <person name="Sodergren E."/>
            <person name="Song X.-Z."/>
            <person name="Song B.B."/>
            <person name="Summersgill H."/>
            <person name="Thelus R."/>
            <person name="Thornton R.D."/>
            <person name="Trejos Z.Y."/>
            <person name="Usmani K."/>
            <person name="Vattathil S."/>
            <person name="Villasana D."/>
            <person name="Walker D.L."/>
            <person name="Wang S."/>
            <person name="Wang K."/>
            <person name="White C.S."/>
            <person name="Williams A.C."/>
            <person name="Williamson J."/>
            <person name="Wilson K."/>
            <person name="Woghiren I.O."/>
            <person name="Woodworth J.R."/>
            <person name="Worley K.C."/>
            <person name="Wright R.A."/>
            <person name="Wu W."/>
            <person name="Young L."/>
            <person name="Zhang L."/>
            <person name="Zhang J."/>
            <person name="Zhu Y."/>
            <person name="Muzny D.M."/>
            <person name="Weinstock G."/>
            <person name="Gibbs R.A."/>
        </authorList>
    </citation>
    <scope>NUCLEOTIDE SEQUENCE [LARGE SCALE GENOMIC DNA]</scope>
    <source>
        <strain evidence="7">LSR1</strain>
    </source>
</reference>
<gene>
    <name evidence="6" type="primary">100569200</name>
</gene>
<dbReference type="AlphaFoldDB" id="A0A8R2JM32"/>
<dbReference type="OrthoDB" id="263560at2759"/>
<sequence>MSLFILNHETNFEHIIGVLFNNWTALKLAIEHGMGGSSEVMQFKISDLIKNIHECLRKSGDNMCWTSISDIIEDVMDVGFDVVLEDASADDLSKHICNLYSDWNQSLDGRTKVIDELRSLPTIIPIQIVPVRPIREKQKVKDDSSSSEESEACDDGWTVVKHK</sequence>
<dbReference type="GO" id="GO:0006364">
    <property type="term" value="P:rRNA processing"/>
    <property type="evidence" value="ECO:0007669"/>
    <property type="project" value="UniProtKB-KW"/>
</dbReference>
<evidence type="ECO:0000256" key="3">
    <source>
        <dbReference type="ARBA" id="ARBA00017551"/>
    </source>
</evidence>
<comment type="function">
    <text evidence="1">May be involved in 20S pre-rRNA processing.</text>
</comment>